<protein>
    <submittedName>
        <fullName evidence="2">Uncharacterized protein</fullName>
    </submittedName>
</protein>
<sequence length="82" mass="8793">MARGISFRKRSFAGHWLLLGLVACCALFLIGGEAWDHPTAGLASVAVMGAFLALCVGSVLAALTVLWGSFTVLRWLWTGGRW</sequence>
<gene>
    <name evidence="2" type="ORF">MZV50_16835</name>
</gene>
<name>A0ABY4ZNL9_9CAUL</name>
<organism evidence="2 3">
    <name type="scientific">Caulobacter segnis</name>
    <dbReference type="NCBI Taxonomy" id="88688"/>
    <lineage>
        <taxon>Bacteria</taxon>
        <taxon>Pseudomonadati</taxon>
        <taxon>Pseudomonadota</taxon>
        <taxon>Alphaproteobacteria</taxon>
        <taxon>Caulobacterales</taxon>
        <taxon>Caulobacteraceae</taxon>
        <taxon>Caulobacter</taxon>
    </lineage>
</organism>
<keyword evidence="1" id="KW-0812">Transmembrane</keyword>
<reference evidence="2 3" key="1">
    <citation type="submission" date="2022-04" db="EMBL/GenBank/DDBJ databases">
        <title>Genome sequence of soybean root-associated Caulobacter segnis RL271.</title>
        <authorList>
            <person name="Longley R."/>
            <person name="Bonito G."/>
            <person name="Trigodet F."/>
            <person name="Crosson S."/>
            <person name="Fiebig A."/>
        </authorList>
    </citation>
    <scope>NUCLEOTIDE SEQUENCE [LARGE SCALE GENOMIC DNA]</scope>
    <source>
        <strain evidence="2 3">RL271</strain>
    </source>
</reference>
<evidence type="ECO:0000256" key="1">
    <source>
        <dbReference type="SAM" id="Phobius"/>
    </source>
</evidence>
<feature type="transmembrane region" description="Helical" evidence="1">
    <location>
        <begin position="50"/>
        <end position="77"/>
    </location>
</feature>
<evidence type="ECO:0000313" key="2">
    <source>
        <dbReference type="EMBL" id="USQ94260.1"/>
    </source>
</evidence>
<dbReference type="Proteomes" id="UP001057520">
    <property type="component" value="Chromosome"/>
</dbReference>
<proteinExistence type="predicted"/>
<dbReference type="EMBL" id="CP096040">
    <property type="protein sequence ID" value="USQ94260.1"/>
    <property type="molecule type" value="Genomic_DNA"/>
</dbReference>
<dbReference type="PROSITE" id="PS51257">
    <property type="entry name" value="PROKAR_LIPOPROTEIN"/>
    <property type="match status" value="1"/>
</dbReference>
<keyword evidence="1" id="KW-0472">Membrane</keyword>
<accession>A0ABY4ZNL9</accession>
<keyword evidence="3" id="KW-1185">Reference proteome</keyword>
<evidence type="ECO:0000313" key="3">
    <source>
        <dbReference type="Proteomes" id="UP001057520"/>
    </source>
</evidence>
<keyword evidence="1" id="KW-1133">Transmembrane helix</keyword>